<dbReference type="AlphaFoldDB" id="A0AA39UG41"/>
<sequence length="946" mass="104250">MKTSPGSSSTFTRPPIDGSLTYPEMFDYNAQHSPDHPVFQFYDQDHIQTVTWSKVTKAIHAAGRIVLESVPRTESTSVVGVLANTDGITFLTVVAGIIRAGYTAFPISTRNSTAAVAHLLEHTGCKNLLVSADPAMQEVARAQDGINIIPMSTFKNLYLKNDSEPLPHVRPDLEQLALIVHSSGSTRFPSPISYTHRFYTMHRMILSCGDLDVCGHVISAHGSAMYHVMGCWTIMAAASDGMTIAVFPPANPPIVPTPERVMDGIIATNCTIVFCVPHFYEAWAHDPAAVEALTKTTVAVFGGGPLAKSVGDSLVAKGVPLCAVFGRGIVDSVTLLEEMPAEGWEWFEVNSNYHAIDLGLLFHRSGQENPKTGYSPAVFNTTINGERAYDTTDIFIRHPINPKMFKCYGRHDDQIIHSTGEKTNPTPIGMRHFPRLAMYFADTLAEKTLTTDKRIAAAVMFGRSRFQPGVLVSPAPGYEFDPTNEKDLADFRASIWDTASKANEEAPQHSRVFKEMIIVTHPSKSFTFTSKGTLRRRAILEAYSKEIEAAYEAVDNISVSNIPAPQKWNIDEIKNWIRRIVRNLLRADAQIDDTQDLFVVGVDSLIAIAIRNTITSTLRKTHAISTGAIRALPQNFVFNNPSISLLGVFVHDTVMSSHSNGTTVTEDEDDESEPVIAFTKLPEPGETIVKLRKGKGEPPLIVFHGGAGLAFDFRSYPETFRTAVWVVQVTPDTPMTSLEDLVTFYRRKIKAEQPSGPYRFAGYSASCILAFLVTQEFERHGDTVSQLAMLDLFPSLFLHQVPPANVSNRREGFIAGVIKIMLDLTAWDNSRNSSVDALRSAFNGTGGSPLQRLTMDIARRLAGMIGDFCLRPDIEQWMGSMKDVKAPVTVYVAEEGARLSPLPREEQEDLGALRWVPEARVVRVPGGHMDFLEHDLVVAGLQEGYL</sequence>
<dbReference type="GO" id="GO:0031177">
    <property type="term" value="F:phosphopantetheine binding"/>
    <property type="evidence" value="ECO:0007669"/>
    <property type="project" value="InterPro"/>
</dbReference>
<feature type="domain" description="Polyketide synthase-like phosphopantetheine-binding" evidence="3">
    <location>
        <begin position="574"/>
        <end position="654"/>
    </location>
</feature>
<reference evidence="4" key="1">
    <citation type="submission" date="2023-06" db="EMBL/GenBank/DDBJ databases">
        <authorList>
            <consortium name="Lawrence Berkeley National Laboratory"/>
            <person name="Ahrendt S."/>
            <person name="Sahu N."/>
            <person name="Indic B."/>
            <person name="Wong-Bajracharya J."/>
            <person name="Merenyi Z."/>
            <person name="Ke H.-M."/>
            <person name="Monk M."/>
            <person name="Kocsube S."/>
            <person name="Drula E."/>
            <person name="Lipzen A."/>
            <person name="Balint B."/>
            <person name="Henrissat B."/>
            <person name="Andreopoulos B."/>
            <person name="Martin F.M."/>
            <person name="Harder C.B."/>
            <person name="Rigling D."/>
            <person name="Ford K.L."/>
            <person name="Foster G.D."/>
            <person name="Pangilinan J."/>
            <person name="Papanicolaou A."/>
            <person name="Barry K."/>
            <person name="LaButti K."/>
            <person name="Viragh M."/>
            <person name="Koriabine M."/>
            <person name="Yan M."/>
            <person name="Riley R."/>
            <person name="Champramary S."/>
            <person name="Plett K.L."/>
            <person name="Tsai I.J."/>
            <person name="Slot J."/>
            <person name="Sipos G."/>
            <person name="Plett J."/>
            <person name="Nagy L.G."/>
            <person name="Grigoriev I.V."/>
        </authorList>
    </citation>
    <scope>NUCLEOTIDE SEQUENCE</scope>
    <source>
        <strain evidence="4">ICMP 16352</strain>
    </source>
</reference>
<dbReference type="Proteomes" id="UP001175227">
    <property type="component" value="Unassembled WGS sequence"/>
</dbReference>
<evidence type="ECO:0000259" key="3">
    <source>
        <dbReference type="SMART" id="SM00823"/>
    </source>
</evidence>
<dbReference type="InterPro" id="IPR001031">
    <property type="entry name" value="Thioesterase"/>
</dbReference>
<evidence type="ECO:0000313" key="4">
    <source>
        <dbReference type="EMBL" id="KAK0477435.1"/>
    </source>
</evidence>
<dbReference type="InterPro" id="IPR029058">
    <property type="entry name" value="AB_hydrolase_fold"/>
</dbReference>
<dbReference type="SMART" id="SM00823">
    <property type="entry name" value="PKS_PP"/>
    <property type="match status" value="1"/>
</dbReference>
<dbReference type="Pfam" id="PF00975">
    <property type="entry name" value="Thioesterase"/>
    <property type="match status" value="1"/>
</dbReference>
<dbReference type="Gene3D" id="3.40.50.1820">
    <property type="entry name" value="alpha/beta hydrolase"/>
    <property type="match status" value="1"/>
</dbReference>
<dbReference type="InterPro" id="IPR009081">
    <property type="entry name" value="PP-bd_ACP"/>
</dbReference>
<keyword evidence="1" id="KW-0596">Phosphopantetheine</keyword>
<dbReference type="Pfam" id="PF23562">
    <property type="entry name" value="AMP-binding_C_3"/>
    <property type="match status" value="1"/>
</dbReference>
<evidence type="ECO:0000256" key="2">
    <source>
        <dbReference type="ARBA" id="ARBA00022553"/>
    </source>
</evidence>
<proteinExistence type="predicted"/>
<dbReference type="Pfam" id="PF00501">
    <property type="entry name" value="AMP-binding"/>
    <property type="match status" value="1"/>
</dbReference>
<keyword evidence="5" id="KW-1185">Reference proteome</keyword>
<gene>
    <name evidence="4" type="ORF">IW261DRAFT_1634761</name>
</gene>
<accession>A0AA39UG41</accession>
<dbReference type="InterPro" id="IPR042099">
    <property type="entry name" value="ANL_N_sf"/>
</dbReference>
<protein>
    <submittedName>
        <fullName evidence="4">NRPS-like enzyme</fullName>
    </submittedName>
</protein>
<dbReference type="InterPro" id="IPR000873">
    <property type="entry name" value="AMP-dep_synth/lig_dom"/>
</dbReference>
<dbReference type="InterPro" id="IPR020806">
    <property type="entry name" value="PKS_PP-bd"/>
</dbReference>
<dbReference type="SUPFAM" id="SSF56801">
    <property type="entry name" value="Acetyl-CoA synthetase-like"/>
    <property type="match status" value="1"/>
</dbReference>
<dbReference type="EMBL" id="JAUEPR010000017">
    <property type="protein sequence ID" value="KAK0477435.1"/>
    <property type="molecule type" value="Genomic_DNA"/>
</dbReference>
<dbReference type="Gene3D" id="1.10.1200.10">
    <property type="entry name" value="ACP-like"/>
    <property type="match status" value="1"/>
</dbReference>
<dbReference type="SUPFAM" id="SSF53474">
    <property type="entry name" value="alpha/beta-Hydrolases"/>
    <property type="match status" value="1"/>
</dbReference>
<evidence type="ECO:0000256" key="1">
    <source>
        <dbReference type="ARBA" id="ARBA00022450"/>
    </source>
</evidence>
<dbReference type="Pfam" id="PF00550">
    <property type="entry name" value="PP-binding"/>
    <property type="match status" value="1"/>
</dbReference>
<organism evidence="4 5">
    <name type="scientific">Armillaria novae-zelandiae</name>
    <dbReference type="NCBI Taxonomy" id="153914"/>
    <lineage>
        <taxon>Eukaryota</taxon>
        <taxon>Fungi</taxon>
        <taxon>Dikarya</taxon>
        <taxon>Basidiomycota</taxon>
        <taxon>Agaricomycotina</taxon>
        <taxon>Agaricomycetes</taxon>
        <taxon>Agaricomycetidae</taxon>
        <taxon>Agaricales</taxon>
        <taxon>Marasmiineae</taxon>
        <taxon>Physalacriaceae</taxon>
        <taxon>Armillaria</taxon>
    </lineage>
</organism>
<comment type="caution">
    <text evidence="4">The sequence shown here is derived from an EMBL/GenBank/DDBJ whole genome shotgun (WGS) entry which is preliminary data.</text>
</comment>
<dbReference type="InterPro" id="IPR051414">
    <property type="entry name" value="Adenylate-forming_Reductase"/>
</dbReference>
<dbReference type="InterPro" id="IPR036736">
    <property type="entry name" value="ACP-like_sf"/>
</dbReference>
<keyword evidence="2" id="KW-0597">Phosphoprotein</keyword>
<dbReference type="Gene3D" id="3.40.50.12780">
    <property type="entry name" value="N-terminal domain of ligase-like"/>
    <property type="match status" value="1"/>
</dbReference>
<dbReference type="SUPFAM" id="SSF47336">
    <property type="entry name" value="ACP-like"/>
    <property type="match status" value="1"/>
</dbReference>
<dbReference type="PANTHER" id="PTHR43439:SF2">
    <property type="entry name" value="ENZYME, PUTATIVE (JCVI)-RELATED"/>
    <property type="match status" value="1"/>
</dbReference>
<dbReference type="PANTHER" id="PTHR43439">
    <property type="entry name" value="PHENYLACETATE-COENZYME A LIGASE"/>
    <property type="match status" value="1"/>
</dbReference>
<name>A0AA39UG41_9AGAR</name>
<evidence type="ECO:0000313" key="5">
    <source>
        <dbReference type="Proteomes" id="UP001175227"/>
    </source>
</evidence>